<accession>A0A0F6UYS0</accession>
<dbReference type="AlphaFoldDB" id="A0A0F6UYS0"/>
<dbReference type="EMBL" id="KM972290">
    <property type="protein sequence ID" value="AKE80648.1"/>
    <property type="molecule type" value="Genomic_DNA"/>
</dbReference>
<evidence type="ECO:0000313" key="1">
    <source>
        <dbReference type="EMBL" id="AKE80444.1"/>
    </source>
</evidence>
<proteinExistence type="predicted"/>
<protein>
    <submittedName>
        <fullName evidence="1">Uncharacterized protein</fullName>
    </submittedName>
</protein>
<name>A0A0F6UYS0_STRSU</name>
<organism evidence="1">
    <name type="scientific">Streptococcus suis</name>
    <dbReference type="NCBI Taxonomy" id="1307"/>
    <lineage>
        <taxon>Bacteria</taxon>
        <taxon>Bacillati</taxon>
        <taxon>Bacillota</taxon>
        <taxon>Bacilli</taxon>
        <taxon>Lactobacillales</taxon>
        <taxon>Streptococcaceae</taxon>
        <taxon>Streptococcus</taxon>
    </lineage>
</organism>
<gene>
    <name evidence="1" type="primary">cpsS</name>
    <name evidence="1" type="ORF">YS7.seq-orf00022</name>
    <name evidence="2" type="ORF">YS8.seq-orf00022</name>
</gene>
<dbReference type="EMBL" id="KM972281">
    <property type="protein sequence ID" value="AKE80444.1"/>
    <property type="molecule type" value="Genomic_DNA"/>
</dbReference>
<sequence>MANKIVNKVFLIFVEGTTDADCLDLIVDYFKESFEQTDIDIRVHGGDIFTNDENFKKSGPTILKEQVENYIKHYKLNPTDIIHVAFITDTDGIYVNPVEYIVNPTVAEFDYDLENKTIVCRNETKKKDMLRSRQTKSTKLSKIIKPLDESSLTFNRTQISYSIYYNSLNLEHVLFEKILPDNQKRRSLDELLDSIDEDPEQLMDIFNAKAITNDYLDSWQKIKNLEMSRGLSNLNILFSFLSKLQNMVTAQ</sequence>
<reference evidence="1" key="1">
    <citation type="journal article" date="2015" name="Appl. Environ. Microbiol.">
        <title>Eight Novel Capsular Polysaccharide Synthesis Gene Loci Identified in Nontypeable Streptococcus suis Isolates.</title>
        <authorList>
            <person name="Zheng H."/>
            <person name="Ji S."/>
            <person name="Liu Z."/>
            <person name="Lan R."/>
            <person name="Huang Y."/>
            <person name="Bai X."/>
            <person name="Gottschalk M."/>
            <person name="Xu J."/>
        </authorList>
    </citation>
    <scope>NUCLEOTIDE SEQUENCE</scope>
    <source>
        <strain evidence="1">YS7_seq</strain>
        <strain evidence="2">YS8_seq</strain>
    </source>
</reference>
<evidence type="ECO:0000313" key="2">
    <source>
        <dbReference type="EMBL" id="AKE80648.1"/>
    </source>
</evidence>